<sequence>MAAWAAKGDQEHKIRIVKEFKAGSSSRLSVQNKYGKIVINIWDKPMVRAEVEVTGFGKNEEQARSMAEMVNIDGSESGNNIKLETRYNAAGSGKWFSFNKKDSKDYVNINYVVNVPRNMKGVALENQFGDILARELPFEASINVNYGFFDIGNAEVLRVTMNYTDKARISQAEKLDLNANYSSLRCGATKELKVNSNNSSYNFGDAGSMRLNSNYDEYRLAGVSDVSLSGNYSSLRAELLKKNAVINVNYTDVSFRQIAPSFTSITAVLRYSDVRLGVGRSTPFRLIANIRHGDINTGSFEWKNISNVRKNSSLSFSAITSNATDASGVIKIDGSYCDVKLTGE</sequence>
<dbReference type="AlphaFoldDB" id="A0A3N4PZE7"/>
<name>A0A3N4PZE7_9BACT</name>
<dbReference type="EMBL" id="RPDH01000002">
    <property type="protein sequence ID" value="RPE09070.1"/>
    <property type="molecule type" value="Genomic_DNA"/>
</dbReference>
<reference evidence="1 2" key="1">
    <citation type="submission" date="2018-11" db="EMBL/GenBank/DDBJ databases">
        <title>Chitinophaga lutea sp.nov., isolate from arsenic contaminated soil.</title>
        <authorList>
            <person name="Zong Y."/>
        </authorList>
    </citation>
    <scope>NUCLEOTIDE SEQUENCE [LARGE SCALE GENOMIC DNA]</scope>
    <source>
        <strain evidence="1 2">ZY74</strain>
    </source>
</reference>
<dbReference type="Proteomes" id="UP000278351">
    <property type="component" value="Unassembled WGS sequence"/>
</dbReference>
<protein>
    <recommendedName>
        <fullName evidence="3">Adhesin domain-containing protein</fullName>
    </recommendedName>
</protein>
<evidence type="ECO:0000313" key="1">
    <source>
        <dbReference type="EMBL" id="RPE09070.1"/>
    </source>
</evidence>
<gene>
    <name evidence="1" type="ORF">EGT74_18860</name>
</gene>
<accession>A0A3N4PZE7</accession>
<comment type="caution">
    <text evidence="1">The sequence shown here is derived from an EMBL/GenBank/DDBJ whole genome shotgun (WGS) entry which is preliminary data.</text>
</comment>
<keyword evidence="2" id="KW-1185">Reference proteome</keyword>
<proteinExistence type="predicted"/>
<evidence type="ECO:0008006" key="3">
    <source>
        <dbReference type="Google" id="ProtNLM"/>
    </source>
</evidence>
<organism evidence="1 2">
    <name type="scientific">Chitinophaga lutea</name>
    <dbReference type="NCBI Taxonomy" id="2488634"/>
    <lineage>
        <taxon>Bacteria</taxon>
        <taxon>Pseudomonadati</taxon>
        <taxon>Bacteroidota</taxon>
        <taxon>Chitinophagia</taxon>
        <taxon>Chitinophagales</taxon>
        <taxon>Chitinophagaceae</taxon>
        <taxon>Chitinophaga</taxon>
    </lineage>
</organism>
<evidence type="ECO:0000313" key="2">
    <source>
        <dbReference type="Proteomes" id="UP000278351"/>
    </source>
</evidence>